<dbReference type="InterPro" id="IPR036640">
    <property type="entry name" value="ABC1_TM_sf"/>
</dbReference>
<feature type="transmembrane region" description="Helical" evidence="10">
    <location>
        <begin position="1165"/>
        <end position="1184"/>
    </location>
</feature>
<evidence type="ECO:0000256" key="4">
    <source>
        <dbReference type="ARBA" id="ARBA00022737"/>
    </source>
</evidence>
<dbReference type="GO" id="GO:0016020">
    <property type="term" value="C:membrane"/>
    <property type="evidence" value="ECO:0007669"/>
    <property type="project" value="UniProtKB-SubCell"/>
</dbReference>
<dbReference type="InterPro" id="IPR050173">
    <property type="entry name" value="ABC_transporter_C-like"/>
</dbReference>
<evidence type="ECO:0000259" key="12">
    <source>
        <dbReference type="PROSITE" id="PS50929"/>
    </source>
</evidence>
<dbReference type="PROSITE" id="PS50929">
    <property type="entry name" value="ABC_TM1F"/>
    <property type="match status" value="2"/>
</dbReference>
<proteinExistence type="predicted"/>
<feature type="compositionally biased region" description="Polar residues" evidence="9">
    <location>
        <begin position="357"/>
        <end position="369"/>
    </location>
</feature>
<feature type="transmembrane region" description="Helical" evidence="10">
    <location>
        <begin position="391"/>
        <end position="412"/>
    </location>
</feature>
<feature type="transmembrane region" description="Helical" evidence="10">
    <location>
        <begin position="300"/>
        <end position="321"/>
    </location>
</feature>
<sequence>MERHFLLDTALIPAYSSIVSIVLLPIMAYWKARKQKNRPERLEKYGGIVKLWLEWLRVVLSVVLVCLASAKNLSFNVPDLHIMYILLLSVMAVASPQWNALVTKHVDILLLVTVMVYTYRDVFPLATFTLEPQDRAEGPLLWWKIGVVAVASALPLVMTRRYTPVDPNNPSDEPNPEQTASPISMLFFFFIDPVIFAASRVSHLPADQLPPLADYDAAKHLREKIREHVPSFNPPDEITSGNKPRHIFWSLLKLGGSDCIGMLITAALKSLAKFVVPLALNHLLRFLENDGEPGPIRPWFWIAMLFIGPTVASTSVERYMFLSDRLLTRIESVICQAVFSHALRMRMKSEVSRTETEGSTSEQPGKPSTSLVGKINNLVTTDVNNLLDAHLIIFMSMSIPLQLGVSLLFLYSNLGWSALVSFGVTLLFLPIPGFLANMMQKIQRERMKRTDERIQLVTETTKVIRMVKLFGWEAKMSERIAEKRAEELKWIKRHRYVQVIAKVVNFLIPVVTMMSCYFTFVRFPLFTVIMKGDLKPSIVFSSITIFDTLRTQCELVVRTLGNSVVAKVSLERINDFLTETELLDHFDPTPKSYPNTQPPQDDIAIHEALFTWSTEVQPSGSPSSDRRFVLAVDQETLTFKQNGFNLIVGPTGSGKTSLLMALLGEMHYIPVAQDSYVSLPRAGGVAYAAQEAWVLNETIRENIIFGSAFDSARYKKVLHQCALNRDLTLFEAGDQTEVGEKGITLSGGQKARITLARAVYSEAEVLLLDDVLAALDVHTAKWIVEKCFKGDLIKGRTVLLVTHNILLVAPLTDFAVSVKDGKITSQGALDAALNTVEALADEGQEQVGELKDGLEEQVAETDGPDNKPEATAKGQLIVAEEVQIGRVGASAAKLYASAFGGSHPLGTISTYLAGLLAMGALDVGQTWYLGYWAQQYEVMPISDVPVFRHLGTYGLLLLAAAVVTAATYTFFALSAVRASRTIHMRLIQSILTTTLRWLDTTPVSRIIARCTGDVNAVDMQIPNYIEHFATLALKMFTQLVALVFYNRTFILPALVLMVIGKWLGDVWARAVRCIRREQSNSKAPVLAQFDGAISGIVSIRAYGVQESVEAELRRRVDENVRTTRALFSAERWMPLRVDVLGALFSSSLAAYLVYSRRVDASTAGFSLNMAVSLSGAILYLLFSLTDLEIQANSLERIDGYLNIEREPGASSTIEPPAYWPASGELRVENLSARYSTGGPKVLQDLSFQVKSGERIGVVGRTGSGKSSLTLSLLRCIHTEGNVYYDGLDTSAINLDALRSNITIIPQMPELLSGTLRQNLDPFGQHDDAALNDVLRASGFLDLQDQDAKADKLTLDSSVSSGGSNLSVGERQILALARAILRKSKLLILDEATSAIDYATDTIIQKSLRTEVGSDTTVITIAHRLQTIMDADRIMVLDAGRIVEFDTPGELLTCEGGFLKALVQESADKDVLREMADKGTSREREL</sequence>
<feature type="domain" description="ABC transporter" evidence="11">
    <location>
        <begin position="1225"/>
        <end position="1463"/>
    </location>
</feature>
<feature type="domain" description="ABC transmembrane type-1" evidence="12">
    <location>
        <begin position="912"/>
        <end position="1188"/>
    </location>
</feature>
<dbReference type="Gene3D" id="1.20.1560.10">
    <property type="entry name" value="ABC transporter type 1, transmembrane domain"/>
    <property type="match status" value="2"/>
</dbReference>
<dbReference type="FunFam" id="3.40.50.300:FF:000838">
    <property type="entry name" value="ABC multidrug transporter (Eurofung)"/>
    <property type="match status" value="1"/>
</dbReference>
<dbReference type="EMBL" id="CM032190">
    <property type="protein sequence ID" value="KAG7086727.1"/>
    <property type="molecule type" value="Genomic_DNA"/>
</dbReference>
<feature type="transmembrane region" description="Helical" evidence="10">
    <location>
        <begin position="953"/>
        <end position="976"/>
    </location>
</feature>
<dbReference type="InterPro" id="IPR003593">
    <property type="entry name" value="AAA+_ATPase"/>
</dbReference>
<dbReference type="FunFam" id="1.20.1560.10:FF:000013">
    <property type="entry name" value="ABC transporter C family member 2"/>
    <property type="match status" value="1"/>
</dbReference>
<evidence type="ECO:0000256" key="6">
    <source>
        <dbReference type="ARBA" id="ARBA00022840"/>
    </source>
</evidence>
<evidence type="ECO:0000256" key="3">
    <source>
        <dbReference type="ARBA" id="ARBA00022692"/>
    </source>
</evidence>
<evidence type="ECO:0008006" key="15">
    <source>
        <dbReference type="Google" id="ProtNLM"/>
    </source>
</evidence>
<dbReference type="SMART" id="SM00382">
    <property type="entry name" value="AAA"/>
    <property type="match status" value="2"/>
</dbReference>
<name>A0A9P7RNI2_9AGAR</name>
<feature type="transmembrane region" description="Helical" evidence="10">
    <location>
        <begin position="418"/>
        <end position="439"/>
    </location>
</feature>
<dbReference type="PROSITE" id="PS00211">
    <property type="entry name" value="ABC_TRANSPORTER_1"/>
    <property type="match status" value="1"/>
</dbReference>
<dbReference type="GO" id="GO:0016887">
    <property type="term" value="F:ATP hydrolysis activity"/>
    <property type="evidence" value="ECO:0007669"/>
    <property type="project" value="InterPro"/>
</dbReference>
<keyword evidence="14" id="KW-1185">Reference proteome</keyword>
<evidence type="ECO:0000256" key="1">
    <source>
        <dbReference type="ARBA" id="ARBA00004141"/>
    </source>
</evidence>
<feature type="region of interest" description="Disordered" evidence="9">
    <location>
        <begin position="350"/>
        <end position="369"/>
    </location>
</feature>
<dbReference type="RefSeq" id="XP_043003198.1">
    <property type="nucleotide sequence ID" value="XM_043159595.1"/>
</dbReference>
<evidence type="ECO:0000256" key="7">
    <source>
        <dbReference type="ARBA" id="ARBA00022989"/>
    </source>
</evidence>
<keyword evidence="8 10" id="KW-0472">Membrane</keyword>
<feature type="transmembrane region" description="Helical" evidence="10">
    <location>
        <begin position="12"/>
        <end position="30"/>
    </location>
</feature>
<feature type="transmembrane region" description="Helical" evidence="10">
    <location>
        <begin position="140"/>
        <end position="158"/>
    </location>
</feature>
<dbReference type="CDD" id="cd03250">
    <property type="entry name" value="ABCC_MRP_domain1"/>
    <property type="match status" value="1"/>
</dbReference>
<dbReference type="Pfam" id="PF00664">
    <property type="entry name" value="ABC_membrane"/>
    <property type="match status" value="2"/>
</dbReference>
<feature type="transmembrane region" description="Helical" evidence="10">
    <location>
        <begin position="51"/>
        <end position="70"/>
    </location>
</feature>
<dbReference type="KEGG" id="more:E1B28_002661"/>
<evidence type="ECO:0000256" key="5">
    <source>
        <dbReference type="ARBA" id="ARBA00022741"/>
    </source>
</evidence>
<dbReference type="SUPFAM" id="SSF52540">
    <property type="entry name" value="P-loop containing nucleoside triphosphate hydrolases"/>
    <property type="match status" value="2"/>
</dbReference>
<dbReference type="GO" id="GO:0140359">
    <property type="term" value="F:ABC-type transporter activity"/>
    <property type="evidence" value="ECO:0007669"/>
    <property type="project" value="InterPro"/>
</dbReference>
<dbReference type="PANTHER" id="PTHR24223">
    <property type="entry name" value="ATP-BINDING CASSETTE SUB-FAMILY C"/>
    <property type="match status" value="1"/>
</dbReference>
<gene>
    <name evidence="13" type="ORF">E1B28_002661</name>
</gene>
<evidence type="ECO:0000259" key="11">
    <source>
        <dbReference type="PROSITE" id="PS50893"/>
    </source>
</evidence>
<feature type="transmembrane region" description="Helical" evidence="10">
    <location>
        <begin position="82"/>
        <end position="101"/>
    </location>
</feature>
<dbReference type="InterPro" id="IPR017871">
    <property type="entry name" value="ABC_transporter-like_CS"/>
</dbReference>
<dbReference type="InterPro" id="IPR011527">
    <property type="entry name" value="ABC1_TM_dom"/>
</dbReference>
<protein>
    <recommendedName>
        <fullName evidence="15">P-loop containing nucleoside triphosphate hydrolase protein</fullName>
    </recommendedName>
</protein>
<feature type="transmembrane region" description="Helical" evidence="10">
    <location>
        <begin position="499"/>
        <end position="520"/>
    </location>
</feature>
<dbReference type="CDD" id="cd18604">
    <property type="entry name" value="ABC_6TM_VMR1_D2_like"/>
    <property type="match status" value="1"/>
</dbReference>
<comment type="subcellular location">
    <subcellularLocation>
        <location evidence="1">Membrane</location>
        <topology evidence="1">Multi-pass membrane protein</topology>
    </subcellularLocation>
</comment>
<feature type="transmembrane region" description="Helical" evidence="10">
    <location>
        <begin position="108"/>
        <end position="128"/>
    </location>
</feature>
<feature type="domain" description="ABC transporter" evidence="11">
    <location>
        <begin position="616"/>
        <end position="845"/>
    </location>
</feature>
<evidence type="ECO:0000256" key="10">
    <source>
        <dbReference type="SAM" id="Phobius"/>
    </source>
</evidence>
<evidence type="ECO:0000313" key="14">
    <source>
        <dbReference type="Proteomes" id="UP001049176"/>
    </source>
</evidence>
<dbReference type="PANTHER" id="PTHR24223:SF356">
    <property type="entry name" value="ATP-BINDING CASSETTE TRANSPORTER ABC4"/>
    <property type="match status" value="1"/>
</dbReference>
<feature type="domain" description="ABC transmembrane type-1" evidence="12">
    <location>
        <begin position="260"/>
        <end position="518"/>
    </location>
</feature>
<dbReference type="CDD" id="cd03244">
    <property type="entry name" value="ABCC_MRP_domain2"/>
    <property type="match status" value="1"/>
</dbReference>
<dbReference type="OrthoDB" id="6500128at2759"/>
<keyword evidence="5" id="KW-0547">Nucleotide-binding</keyword>
<comment type="caution">
    <text evidence="13">The sequence shown here is derived from an EMBL/GenBank/DDBJ whole genome shotgun (WGS) entry which is preliminary data.</text>
</comment>
<keyword evidence="7 10" id="KW-1133">Transmembrane helix</keyword>
<keyword evidence="3 10" id="KW-0812">Transmembrane</keyword>
<feature type="transmembrane region" description="Helical" evidence="10">
    <location>
        <begin position="1133"/>
        <end position="1153"/>
    </location>
</feature>
<dbReference type="GeneID" id="66071737"/>
<organism evidence="13 14">
    <name type="scientific">Marasmius oreades</name>
    <name type="common">fairy-ring Marasmius</name>
    <dbReference type="NCBI Taxonomy" id="181124"/>
    <lineage>
        <taxon>Eukaryota</taxon>
        <taxon>Fungi</taxon>
        <taxon>Dikarya</taxon>
        <taxon>Basidiomycota</taxon>
        <taxon>Agaricomycotina</taxon>
        <taxon>Agaricomycetes</taxon>
        <taxon>Agaricomycetidae</taxon>
        <taxon>Agaricales</taxon>
        <taxon>Marasmiineae</taxon>
        <taxon>Marasmiaceae</taxon>
        <taxon>Marasmius</taxon>
    </lineage>
</organism>
<dbReference type="CDD" id="cd18596">
    <property type="entry name" value="ABC_6TM_VMR1_D1_like"/>
    <property type="match status" value="1"/>
</dbReference>
<evidence type="ECO:0000256" key="9">
    <source>
        <dbReference type="SAM" id="MobiDB-lite"/>
    </source>
</evidence>
<dbReference type="PROSITE" id="PS50893">
    <property type="entry name" value="ABC_TRANSPORTER_2"/>
    <property type="match status" value="2"/>
</dbReference>
<dbReference type="SUPFAM" id="SSF90123">
    <property type="entry name" value="ABC transporter transmembrane region"/>
    <property type="match status" value="2"/>
</dbReference>
<keyword evidence="6" id="KW-0067">ATP-binding</keyword>
<dbReference type="Gene3D" id="3.40.50.300">
    <property type="entry name" value="P-loop containing nucleotide triphosphate hydrolases"/>
    <property type="match status" value="2"/>
</dbReference>
<keyword evidence="2" id="KW-0813">Transport</keyword>
<feature type="transmembrane region" description="Helical" evidence="10">
    <location>
        <begin position="1039"/>
        <end position="1059"/>
    </location>
</feature>
<accession>A0A9P7RNI2</accession>
<keyword evidence="4" id="KW-0677">Repeat</keyword>
<dbReference type="Pfam" id="PF00005">
    <property type="entry name" value="ABC_tran"/>
    <property type="match status" value="2"/>
</dbReference>
<evidence type="ECO:0000256" key="2">
    <source>
        <dbReference type="ARBA" id="ARBA00022448"/>
    </source>
</evidence>
<dbReference type="GO" id="GO:0005524">
    <property type="term" value="F:ATP binding"/>
    <property type="evidence" value="ECO:0007669"/>
    <property type="project" value="UniProtKB-KW"/>
</dbReference>
<dbReference type="Proteomes" id="UP001049176">
    <property type="component" value="Chromosome 10"/>
</dbReference>
<evidence type="ECO:0000313" key="13">
    <source>
        <dbReference type="EMBL" id="KAG7086727.1"/>
    </source>
</evidence>
<dbReference type="InterPro" id="IPR027417">
    <property type="entry name" value="P-loop_NTPase"/>
</dbReference>
<evidence type="ECO:0000256" key="8">
    <source>
        <dbReference type="ARBA" id="ARBA00023136"/>
    </source>
</evidence>
<reference evidence="13" key="1">
    <citation type="journal article" date="2021" name="Genome Biol. Evol.">
        <title>The assembled and annotated genome of the fairy-ring fungus Marasmius oreades.</title>
        <authorList>
            <person name="Hiltunen M."/>
            <person name="Ament-Velasquez S.L."/>
            <person name="Johannesson H."/>
        </authorList>
    </citation>
    <scope>NUCLEOTIDE SEQUENCE</scope>
    <source>
        <strain evidence="13">03SP1</strain>
    </source>
</reference>
<dbReference type="InterPro" id="IPR003439">
    <property type="entry name" value="ABC_transporter-like_ATP-bd"/>
</dbReference>